<evidence type="ECO:0000259" key="3">
    <source>
        <dbReference type="Pfam" id="PF12671"/>
    </source>
</evidence>
<dbReference type="Pfam" id="PF12671">
    <property type="entry name" value="Amidase_6"/>
    <property type="match status" value="1"/>
</dbReference>
<dbReference type="InterPro" id="IPR024301">
    <property type="entry name" value="Amidase_6"/>
</dbReference>
<dbReference type="EMBL" id="CP043505">
    <property type="protein sequence ID" value="QEO13981.1"/>
    <property type="molecule type" value="Genomic_DNA"/>
</dbReference>
<keyword evidence="2" id="KW-1133">Transmembrane helix</keyword>
<dbReference type="PANTHER" id="PTHR40032:SF1">
    <property type="entry name" value="EXPORTED PROTEIN"/>
    <property type="match status" value="1"/>
</dbReference>
<evidence type="ECO:0000313" key="5">
    <source>
        <dbReference type="Proteomes" id="UP000324678"/>
    </source>
</evidence>
<keyword evidence="5" id="KW-1185">Reference proteome</keyword>
<feature type="domain" description="Putative amidase" evidence="3">
    <location>
        <begin position="87"/>
        <end position="223"/>
    </location>
</feature>
<protein>
    <submittedName>
        <fullName evidence="4">CHAP domain-containing protein</fullName>
    </submittedName>
</protein>
<dbReference type="Proteomes" id="UP000324678">
    <property type="component" value="Chromosome"/>
</dbReference>
<dbReference type="SUPFAM" id="SSF54001">
    <property type="entry name" value="Cysteine proteinases"/>
    <property type="match status" value="1"/>
</dbReference>
<keyword evidence="2" id="KW-0812">Transmembrane</keyword>
<feature type="compositionally biased region" description="Low complexity" evidence="1">
    <location>
        <begin position="59"/>
        <end position="75"/>
    </location>
</feature>
<sequence>MSQHRSPESASARDSRRPRTLVIAATALAVAGLAVGAVAIGSAPGGTDASPAARDSLTGSAAGADAASDGSSEAAGSEVLPAPVAAQLAYVEAHWQDTADDEFGYLDESDCVNFASQSLLARGWQVDDEWWHTTDGDPYASSDAWISSTAFRDYLVAHPERATALTDDQRDQVKVGDIVQFDWDDSGDRDHTGIVTGVTTLADGTISIEYAGHTDATFDRTVDEAIHEIHPGGVAYYWSIPQ</sequence>
<proteinExistence type="predicted"/>
<accession>A0A5C1YD38</accession>
<keyword evidence="2" id="KW-0472">Membrane</keyword>
<dbReference type="OrthoDB" id="4981342at2"/>
<dbReference type="RefSeq" id="WP_149160003.1">
    <property type="nucleotide sequence ID" value="NZ_CP043505.1"/>
</dbReference>
<evidence type="ECO:0000256" key="1">
    <source>
        <dbReference type="SAM" id="MobiDB-lite"/>
    </source>
</evidence>
<evidence type="ECO:0000313" key="4">
    <source>
        <dbReference type="EMBL" id="QEO13981.1"/>
    </source>
</evidence>
<dbReference type="AlphaFoldDB" id="A0A5C1YD38"/>
<feature type="transmembrane region" description="Helical" evidence="2">
    <location>
        <begin position="21"/>
        <end position="41"/>
    </location>
</feature>
<reference evidence="4 5" key="1">
    <citation type="submission" date="2019-09" db="EMBL/GenBank/DDBJ databases">
        <title>Genome sequencing of strain KACC 19306.</title>
        <authorList>
            <person name="Heo J."/>
            <person name="Kim S.-J."/>
            <person name="Kim J.-S."/>
            <person name="Hong S.-B."/>
            <person name="Kwon S.-W."/>
        </authorList>
    </citation>
    <scope>NUCLEOTIDE SEQUENCE [LARGE SCALE GENOMIC DNA]</scope>
    <source>
        <strain evidence="4 5">KACC 19306</strain>
    </source>
</reference>
<feature type="region of interest" description="Disordered" evidence="1">
    <location>
        <begin position="45"/>
        <end position="75"/>
    </location>
</feature>
<organism evidence="4 5">
    <name type="scientific">Agromyces intestinalis</name>
    <dbReference type="NCBI Taxonomy" id="2592652"/>
    <lineage>
        <taxon>Bacteria</taxon>
        <taxon>Bacillati</taxon>
        <taxon>Actinomycetota</taxon>
        <taxon>Actinomycetes</taxon>
        <taxon>Micrococcales</taxon>
        <taxon>Microbacteriaceae</taxon>
        <taxon>Agromyces</taxon>
    </lineage>
</organism>
<name>A0A5C1YD38_9MICO</name>
<evidence type="ECO:0000256" key="2">
    <source>
        <dbReference type="SAM" id="Phobius"/>
    </source>
</evidence>
<dbReference type="InterPro" id="IPR038765">
    <property type="entry name" value="Papain-like_cys_pep_sf"/>
</dbReference>
<dbReference type="KEGG" id="ail:FLP10_05750"/>
<dbReference type="PANTHER" id="PTHR40032">
    <property type="entry name" value="EXPORTED PROTEIN-RELATED"/>
    <property type="match status" value="1"/>
</dbReference>
<gene>
    <name evidence="4" type="ORF">FLP10_05750</name>
</gene>